<proteinExistence type="predicted"/>
<dbReference type="Proteomes" id="UP001152607">
    <property type="component" value="Unassembled WGS sequence"/>
</dbReference>
<sequence length="79" mass="8943">MGCQIKQPHPKKRNMYLYVTESSDCAVVRKWGNSLAVPVHLKTCEEDEDRIDSGARDPDHQRVHAHAQGAKRLSPPRPV</sequence>
<feature type="compositionally biased region" description="Basic and acidic residues" evidence="1">
    <location>
        <begin position="51"/>
        <end position="62"/>
    </location>
</feature>
<organism evidence="2 3">
    <name type="scientific">Periconia digitata</name>
    <dbReference type="NCBI Taxonomy" id="1303443"/>
    <lineage>
        <taxon>Eukaryota</taxon>
        <taxon>Fungi</taxon>
        <taxon>Dikarya</taxon>
        <taxon>Ascomycota</taxon>
        <taxon>Pezizomycotina</taxon>
        <taxon>Dothideomycetes</taxon>
        <taxon>Pleosporomycetidae</taxon>
        <taxon>Pleosporales</taxon>
        <taxon>Massarineae</taxon>
        <taxon>Periconiaceae</taxon>
        <taxon>Periconia</taxon>
    </lineage>
</organism>
<name>A0A9W4UW68_9PLEO</name>
<evidence type="ECO:0000256" key="1">
    <source>
        <dbReference type="SAM" id="MobiDB-lite"/>
    </source>
</evidence>
<dbReference type="AlphaFoldDB" id="A0A9W4UW68"/>
<protein>
    <submittedName>
        <fullName evidence="2">Uncharacterized protein</fullName>
    </submittedName>
</protein>
<keyword evidence="3" id="KW-1185">Reference proteome</keyword>
<reference evidence="2" key="1">
    <citation type="submission" date="2023-01" db="EMBL/GenBank/DDBJ databases">
        <authorList>
            <person name="Van Ghelder C."/>
            <person name="Rancurel C."/>
        </authorList>
    </citation>
    <scope>NUCLEOTIDE SEQUENCE</scope>
    <source>
        <strain evidence="2">CNCM I-4278</strain>
    </source>
</reference>
<evidence type="ECO:0000313" key="2">
    <source>
        <dbReference type="EMBL" id="CAI6341837.1"/>
    </source>
</evidence>
<accession>A0A9W4UW68</accession>
<comment type="caution">
    <text evidence="2">The sequence shown here is derived from an EMBL/GenBank/DDBJ whole genome shotgun (WGS) entry which is preliminary data.</text>
</comment>
<gene>
    <name evidence="2" type="ORF">PDIGIT_LOCUS15037</name>
</gene>
<feature type="region of interest" description="Disordered" evidence="1">
    <location>
        <begin position="50"/>
        <end position="79"/>
    </location>
</feature>
<dbReference type="EMBL" id="CAOQHR010000012">
    <property type="protein sequence ID" value="CAI6341837.1"/>
    <property type="molecule type" value="Genomic_DNA"/>
</dbReference>
<evidence type="ECO:0000313" key="3">
    <source>
        <dbReference type="Proteomes" id="UP001152607"/>
    </source>
</evidence>